<gene>
    <name evidence="1" type="ORF">METZ01_LOCUS397996</name>
</gene>
<name>A0A382VF15_9ZZZZ</name>
<protein>
    <submittedName>
        <fullName evidence="1">Uncharacterized protein</fullName>
    </submittedName>
</protein>
<dbReference type="EMBL" id="UINC01151500">
    <property type="protein sequence ID" value="SVD45142.1"/>
    <property type="molecule type" value="Genomic_DNA"/>
</dbReference>
<reference evidence="1" key="1">
    <citation type="submission" date="2018-05" db="EMBL/GenBank/DDBJ databases">
        <authorList>
            <person name="Lanie J.A."/>
            <person name="Ng W.-L."/>
            <person name="Kazmierczak K.M."/>
            <person name="Andrzejewski T.M."/>
            <person name="Davidsen T.M."/>
            <person name="Wayne K.J."/>
            <person name="Tettelin H."/>
            <person name="Glass J.I."/>
            <person name="Rusch D."/>
            <person name="Podicherti R."/>
            <person name="Tsui H.-C.T."/>
            <person name="Winkler M.E."/>
        </authorList>
    </citation>
    <scope>NUCLEOTIDE SEQUENCE</scope>
</reference>
<accession>A0A382VF15</accession>
<dbReference type="AlphaFoldDB" id="A0A382VF15"/>
<evidence type="ECO:0000313" key="1">
    <source>
        <dbReference type="EMBL" id="SVD45142.1"/>
    </source>
</evidence>
<feature type="non-terminal residue" evidence="1">
    <location>
        <position position="48"/>
    </location>
</feature>
<sequence length="48" mass="5765">MSEKMLKFVKLGQQNPPKREVLERKEDFNEIYKEFISEKAKEQSSRCS</sequence>
<proteinExistence type="predicted"/>
<organism evidence="1">
    <name type="scientific">marine metagenome</name>
    <dbReference type="NCBI Taxonomy" id="408172"/>
    <lineage>
        <taxon>unclassified sequences</taxon>
        <taxon>metagenomes</taxon>
        <taxon>ecological metagenomes</taxon>
    </lineage>
</organism>